<dbReference type="GO" id="GO:0046983">
    <property type="term" value="F:protein dimerization activity"/>
    <property type="evidence" value="ECO:0007669"/>
    <property type="project" value="InterPro"/>
</dbReference>
<dbReference type="InterPro" id="IPR036421">
    <property type="entry name" value="Fe_dep_repressor_sf"/>
</dbReference>
<keyword evidence="9" id="KW-0238">DNA-binding</keyword>
<comment type="function">
    <text evidence="13">In the presence of manganese, represses expression of mntH and mntS. Up-regulates expression of mntP.</text>
</comment>
<dbReference type="SUPFAM" id="SSF47979">
    <property type="entry name" value="Iron-dependent repressor protein, dimerization domain"/>
    <property type="match status" value="1"/>
</dbReference>
<name>R7ZZ28_9BACT</name>
<evidence type="ECO:0000313" key="16">
    <source>
        <dbReference type="EMBL" id="EON79351.1"/>
    </source>
</evidence>
<evidence type="ECO:0000256" key="9">
    <source>
        <dbReference type="ARBA" id="ARBA00023125"/>
    </source>
</evidence>
<dbReference type="InterPro" id="IPR036388">
    <property type="entry name" value="WH-like_DNA-bd_sf"/>
</dbReference>
<evidence type="ECO:0000256" key="2">
    <source>
        <dbReference type="ARBA" id="ARBA00007871"/>
    </source>
</evidence>
<dbReference type="OrthoDB" id="9791355at2"/>
<dbReference type="InterPro" id="IPR038157">
    <property type="entry name" value="FeoA_core_dom"/>
</dbReference>
<keyword evidence="6" id="KW-0678">Repressor</keyword>
<dbReference type="SUPFAM" id="SSF50037">
    <property type="entry name" value="C-terminal domain of transcriptional repressors"/>
    <property type="match status" value="1"/>
</dbReference>
<comment type="subunit">
    <text evidence="3">Homodimer.</text>
</comment>
<evidence type="ECO:0000256" key="8">
    <source>
        <dbReference type="ARBA" id="ARBA00023015"/>
    </source>
</evidence>
<accession>R7ZZ28</accession>
<dbReference type="InterPro" id="IPR022687">
    <property type="entry name" value="HTH_DTXR"/>
</dbReference>
<keyword evidence="12" id="KW-0464">Manganese</keyword>
<dbReference type="STRING" id="1232681.ADIS_0153"/>
<proteinExistence type="inferred from homology"/>
<dbReference type="Pfam" id="PF01325">
    <property type="entry name" value="Fe_dep_repress"/>
    <property type="match status" value="1"/>
</dbReference>
<evidence type="ECO:0000256" key="7">
    <source>
        <dbReference type="ARBA" id="ARBA00023004"/>
    </source>
</evidence>
<comment type="similarity">
    <text evidence="2">Belongs to the DtxR/MntR family.</text>
</comment>
<dbReference type="GO" id="GO:0005737">
    <property type="term" value="C:cytoplasm"/>
    <property type="evidence" value="ECO:0007669"/>
    <property type="project" value="UniProtKB-SubCell"/>
</dbReference>
<dbReference type="Pfam" id="PF02742">
    <property type="entry name" value="Fe_dep_repr_C"/>
    <property type="match status" value="1"/>
</dbReference>
<evidence type="ECO:0000259" key="15">
    <source>
        <dbReference type="PROSITE" id="PS50944"/>
    </source>
</evidence>
<dbReference type="SMART" id="SM00529">
    <property type="entry name" value="HTH_DTXR"/>
    <property type="match status" value="1"/>
</dbReference>
<keyword evidence="11" id="KW-0804">Transcription</keyword>
<dbReference type="GO" id="GO:0003700">
    <property type="term" value="F:DNA-binding transcription factor activity"/>
    <property type="evidence" value="ECO:0007669"/>
    <property type="project" value="InterPro"/>
</dbReference>
<comment type="caution">
    <text evidence="16">The sequence shown here is derived from an EMBL/GenBank/DDBJ whole genome shotgun (WGS) entry which is preliminary data.</text>
</comment>
<dbReference type="InterPro" id="IPR008988">
    <property type="entry name" value="Transcriptional_repressor_C"/>
</dbReference>
<dbReference type="InterPro" id="IPR007167">
    <property type="entry name" value="Fe-transptr_FeoA-like"/>
</dbReference>
<dbReference type="RefSeq" id="WP_010852305.1">
    <property type="nucleotide sequence ID" value="NZ_AQHR01000007.1"/>
</dbReference>
<evidence type="ECO:0000256" key="14">
    <source>
        <dbReference type="ARBA" id="ARBA00032593"/>
    </source>
</evidence>
<keyword evidence="8" id="KW-0805">Transcription regulation</keyword>
<evidence type="ECO:0000256" key="11">
    <source>
        <dbReference type="ARBA" id="ARBA00023163"/>
    </source>
</evidence>
<protein>
    <recommendedName>
        <fullName evidence="4">Transcriptional regulator MntR</fullName>
    </recommendedName>
    <alternativeName>
        <fullName evidence="14">Manganese transport regulator</fullName>
    </alternativeName>
</protein>
<keyword evidence="17" id="KW-1185">Reference proteome</keyword>
<evidence type="ECO:0000256" key="3">
    <source>
        <dbReference type="ARBA" id="ARBA00011738"/>
    </source>
</evidence>
<evidence type="ECO:0000256" key="5">
    <source>
        <dbReference type="ARBA" id="ARBA00022490"/>
    </source>
</evidence>
<dbReference type="Gene3D" id="2.30.30.90">
    <property type="match status" value="1"/>
</dbReference>
<dbReference type="PROSITE" id="PS50944">
    <property type="entry name" value="HTH_DTXR"/>
    <property type="match status" value="1"/>
</dbReference>
<dbReference type="InterPro" id="IPR022689">
    <property type="entry name" value="Iron_dep_repressor"/>
</dbReference>
<keyword evidence="10" id="KW-0010">Activator</keyword>
<evidence type="ECO:0000256" key="4">
    <source>
        <dbReference type="ARBA" id="ARBA00022386"/>
    </source>
</evidence>
<dbReference type="AlphaFoldDB" id="R7ZZ28"/>
<dbReference type="SMART" id="SM00899">
    <property type="entry name" value="FeoA"/>
    <property type="match status" value="1"/>
</dbReference>
<keyword evidence="7" id="KW-0408">Iron</keyword>
<evidence type="ECO:0000256" key="12">
    <source>
        <dbReference type="ARBA" id="ARBA00023211"/>
    </source>
</evidence>
<dbReference type="InterPro" id="IPR001367">
    <property type="entry name" value="Fe_dep_repressor"/>
</dbReference>
<dbReference type="InterPro" id="IPR050536">
    <property type="entry name" value="DtxR_MntR_Metal-Reg"/>
</dbReference>
<evidence type="ECO:0000256" key="13">
    <source>
        <dbReference type="ARBA" id="ARBA00025185"/>
    </source>
</evidence>
<feature type="domain" description="HTH dtxR-type" evidence="15">
    <location>
        <begin position="3"/>
        <end position="65"/>
    </location>
</feature>
<dbReference type="Proteomes" id="UP000013909">
    <property type="component" value="Unassembled WGS sequence"/>
</dbReference>
<dbReference type="GO" id="GO:0003677">
    <property type="term" value="F:DNA binding"/>
    <property type="evidence" value="ECO:0007669"/>
    <property type="project" value="UniProtKB-KW"/>
</dbReference>
<organism evidence="16 17">
    <name type="scientific">Lunatimonas lonarensis</name>
    <dbReference type="NCBI Taxonomy" id="1232681"/>
    <lineage>
        <taxon>Bacteria</taxon>
        <taxon>Pseudomonadati</taxon>
        <taxon>Bacteroidota</taxon>
        <taxon>Cytophagia</taxon>
        <taxon>Cytophagales</taxon>
        <taxon>Cyclobacteriaceae</taxon>
    </lineage>
</organism>
<dbReference type="Pfam" id="PF04023">
    <property type="entry name" value="FeoA"/>
    <property type="match status" value="1"/>
</dbReference>
<dbReference type="GO" id="GO:0046914">
    <property type="term" value="F:transition metal ion binding"/>
    <property type="evidence" value="ECO:0007669"/>
    <property type="project" value="InterPro"/>
</dbReference>
<evidence type="ECO:0000256" key="10">
    <source>
        <dbReference type="ARBA" id="ARBA00023159"/>
    </source>
</evidence>
<evidence type="ECO:0000313" key="17">
    <source>
        <dbReference type="Proteomes" id="UP000013909"/>
    </source>
</evidence>
<dbReference type="InterPro" id="IPR036390">
    <property type="entry name" value="WH_DNA-bd_sf"/>
</dbReference>
<evidence type="ECO:0000256" key="1">
    <source>
        <dbReference type="ARBA" id="ARBA00004496"/>
    </source>
</evidence>
<dbReference type="PATRIC" id="fig|1288963.3.peg.151"/>
<dbReference type="SUPFAM" id="SSF46785">
    <property type="entry name" value="Winged helix' DNA-binding domain"/>
    <property type="match status" value="1"/>
</dbReference>
<evidence type="ECO:0000256" key="6">
    <source>
        <dbReference type="ARBA" id="ARBA00022491"/>
    </source>
</evidence>
<reference evidence="16 17" key="1">
    <citation type="submission" date="2013-02" db="EMBL/GenBank/DDBJ databases">
        <title>A novel strain isolated from Lonar lake, Maharashtra, India.</title>
        <authorList>
            <person name="Singh A."/>
        </authorList>
    </citation>
    <scope>NUCLEOTIDE SEQUENCE [LARGE SCALE GENOMIC DNA]</scope>
    <source>
        <strain evidence="16 17">AK24</strain>
    </source>
</reference>
<dbReference type="PANTHER" id="PTHR33238:SF11">
    <property type="entry name" value="TRANSCRIPTIONAL REGULATOR MNTR"/>
    <property type="match status" value="1"/>
</dbReference>
<comment type="subcellular location">
    <subcellularLocation>
        <location evidence="1">Cytoplasm</location>
    </subcellularLocation>
</comment>
<dbReference type="PANTHER" id="PTHR33238">
    <property type="entry name" value="IRON (METAL) DEPENDENT REPRESSOR, DTXR FAMILY"/>
    <property type="match status" value="1"/>
</dbReference>
<dbReference type="Gene3D" id="1.10.10.10">
    <property type="entry name" value="Winged helix-like DNA-binding domain superfamily/Winged helix DNA-binding domain"/>
    <property type="match status" value="1"/>
</dbReference>
<dbReference type="EMBL" id="AQHR01000007">
    <property type="protein sequence ID" value="EON79351.1"/>
    <property type="molecule type" value="Genomic_DNA"/>
</dbReference>
<gene>
    <name evidence="16" type="ORF">ADIS_0153</name>
</gene>
<sequence length="220" mass="24701">MELTPAEENYLKGIYGLEASGISPISTNELADLMQTKPASVTDMLKKLARKGMISYVRYQGVHITSAGKKKALEITRRRKLWEVFLVEKLRLHWDELAGLSDALEHISSPLLIQRMDEFLGYPKFDPFGDPIPNEYGEISSKPRVPVLELKIEQSAKIIAVSDNSSSFLKYLDKAGLFIGAKVLVLDKVDFDGSMELLVENKKRLFISKEVAANILTLPF</sequence>
<keyword evidence="5" id="KW-0963">Cytoplasm</keyword>